<evidence type="ECO:0000256" key="2">
    <source>
        <dbReference type="ARBA" id="ARBA00022438"/>
    </source>
</evidence>
<comment type="cofactor">
    <cofactor evidence="6">
        <name>Co(2+)</name>
        <dbReference type="ChEBI" id="CHEBI:48828"/>
    </cofactor>
    <cofactor evidence="6">
        <name>Zn(2+)</name>
        <dbReference type="ChEBI" id="CHEBI:29105"/>
    </cofactor>
    <cofactor evidence="6">
        <name>Mn(2+)</name>
        <dbReference type="ChEBI" id="CHEBI:29035"/>
    </cofactor>
    <cofactor evidence="6">
        <name>Fe(2+)</name>
        <dbReference type="ChEBI" id="CHEBI:29033"/>
    </cofactor>
    <text evidence="6">Binds 2 divalent metal cations per subunit. Has a high-affinity and a low affinity metal-binding site. The true nature of the physiological cofactor is under debate. The enzyme is active with cobalt, zinc, manganese or divalent iron ions. Most likely, methionine aminopeptidases function as mononuclear Fe(2+)-metalloproteases under physiological conditions, and the catalytically relevant metal-binding site has been assigned to the histidine-containing high-affinity site.</text>
</comment>
<evidence type="ECO:0000313" key="10">
    <source>
        <dbReference type="Proteomes" id="UP000034543"/>
    </source>
</evidence>
<protein>
    <recommendedName>
        <fullName evidence="6 7">Methionine aminopeptidase</fullName>
        <shortName evidence="6">MAP</shortName>
        <shortName evidence="6">MetAP</shortName>
        <ecNumber evidence="6 7">3.4.11.18</ecNumber>
    </recommendedName>
    <alternativeName>
        <fullName evidence="6">Peptidase M</fullName>
    </alternativeName>
</protein>
<dbReference type="Gene3D" id="3.90.230.10">
    <property type="entry name" value="Creatinase/methionine aminopeptidase superfamily"/>
    <property type="match status" value="1"/>
</dbReference>
<evidence type="ECO:0000256" key="4">
    <source>
        <dbReference type="ARBA" id="ARBA00022723"/>
    </source>
</evidence>
<dbReference type="InterPro" id="IPR001714">
    <property type="entry name" value="Pept_M24_MAP"/>
</dbReference>
<feature type="binding site" evidence="6">
    <location>
        <position position="172"/>
    </location>
    <ligand>
        <name>a divalent metal cation</name>
        <dbReference type="ChEBI" id="CHEBI:60240"/>
        <label>2</label>
        <note>catalytic</note>
    </ligand>
</feature>
<keyword evidence="2 6" id="KW-0031">Aminopeptidase</keyword>
<comment type="similarity">
    <text evidence="6">Belongs to the peptidase M24A family. Methionine aminopeptidase type 1 subfamily.</text>
</comment>
<dbReference type="EC" id="3.4.11.18" evidence="6 7"/>
<dbReference type="SUPFAM" id="SSF55920">
    <property type="entry name" value="Creatinase/aminopeptidase"/>
    <property type="match status" value="1"/>
</dbReference>
<keyword evidence="4 6" id="KW-0479">Metal-binding</keyword>
<dbReference type="GO" id="GO:0070006">
    <property type="term" value="F:metalloaminopeptidase activity"/>
    <property type="evidence" value="ECO:0007669"/>
    <property type="project" value="UniProtKB-UniRule"/>
</dbReference>
<evidence type="ECO:0000256" key="3">
    <source>
        <dbReference type="ARBA" id="ARBA00022670"/>
    </source>
</evidence>
<feature type="binding site" evidence="6">
    <location>
        <position position="105"/>
    </location>
    <ligand>
        <name>a divalent metal cation</name>
        <dbReference type="ChEBI" id="CHEBI:60240"/>
        <label>1</label>
    </ligand>
</feature>
<reference evidence="9 10" key="1">
    <citation type="journal article" date="2015" name="Nature">
        <title>rRNA introns, odd ribosomes, and small enigmatic genomes across a large radiation of phyla.</title>
        <authorList>
            <person name="Brown C.T."/>
            <person name="Hug L.A."/>
            <person name="Thomas B.C."/>
            <person name="Sharon I."/>
            <person name="Castelle C.J."/>
            <person name="Singh A."/>
            <person name="Wilkins M.J."/>
            <person name="Williams K.H."/>
            <person name="Banfield J.F."/>
        </authorList>
    </citation>
    <scope>NUCLEOTIDE SEQUENCE [LARGE SCALE GENOMIC DNA]</scope>
</reference>
<dbReference type="PANTHER" id="PTHR43330:SF27">
    <property type="entry name" value="METHIONINE AMINOPEPTIDASE"/>
    <property type="match status" value="1"/>
</dbReference>
<gene>
    <name evidence="6" type="primary">map</name>
    <name evidence="9" type="ORF">UV59_C0016G0011</name>
</gene>
<evidence type="ECO:0000256" key="7">
    <source>
        <dbReference type="RuleBase" id="RU003653"/>
    </source>
</evidence>
<feature type="binding site" evidence="6">
    <location>
        <position position="94"/>
    </location>
    <ligand>
        <name>a divalent metal cation</name>
        <dbReference type="ChEBI" id="CHEBI:60240"/>
        <label>1</label>
    </ligand>
</feature>
<dbReference type="Proteomes" id="UP000034543">
    <property type="component" value="Unassembled WGS sequence"/>
</dbReference>
<proteinExistence type="inferred from homology"/>
<dbReference type="EMBL" id="LCFB01000016">
    <property type="protein sequence ID" value="KKS84623.1"/>
    <property type="molecule type" value="Genomic_DNA"/>
</dbReference>
<dbReference type="AlphaFoldDB" id="A0A0G1FCP4"/>
<keyword evidence="3 6" id="KW-0645">Protease</keyword>
<dbReference type="GO" id="GO:0005829">
    <property type="term" value="C:cytosol"/>
    <property type="evidence" value="ECO:0007669"/>
    <property type="project" value="TreeGrafter"/>
</dbReference>
<dbReference type="InterPro" id="IPR000994">
    <property type="entry name" value="Pept_M24"/>
</dbReference>
<feature type="binding site" evidence="6">
    <location>
        <position position="239"/>
    </location>
    <ligand>
        <name>a divalent metal cation</name>
        <dbReference type="ChEBI" id="CHEBI:60240"/>
        <label>2</label>
        <note>catalytic</note>
    </ligand>
</feature>
<evidence type="ECO:0000256" key="5">
    <source>
        <dbReference type="ARBA" id="ARBA00022801"/>
    </source>
</evidence>
<feature type="binding site" evidence="6">
    <location>
        <position position="179"/>
    </location>
    <ligand>
        <name>substrate</name>
    </ligand>
</feature>
<evidence type="ECO:0000259" key="8">
    <source>
        <dbReference type="Pfam" id="PF00557"/>
    </source>
</evidence>
<comment type="subunit">
    <text evidence="6">Monomer.</text>
</comment>
<dbReference type="GO" id="GO:0046872">
    <property type="term" value="F:metal ion binding"/>
    <property type="evidence" value="ECO:0007669"/>
    <property type="project" value="UniProtKB-UniRule"/>
</dbReference>
<dbReference type="STRING" id="1618436.UV59_C0016G0011"/>
<sequence>MKHVKSSHEVATMVEGGKLLSQILHQLLDAVQPGAIPLEVDKLAKQLIAQVGGSPSFMTVNNYQWATCISVNEGVVHGIPTTTPFQTGDVVGVDVGLLYKGYHTDTSWTIQIKNSKLKIKNNAENFLRTGEQALKKAITKAIAGNRIGHISQAIQETVEGAGYSVVESLAGHGIGTKLHEPPQVPGVLTRPIEKTPLLQAGMTIAIEVIYAAGQPEIMYGNSDGWTLVTKDGSLSGLFEQTVLVTDSAPRIITPF</sequence>
<keyword evidence="5 6" id="KW-0378">Hydrolase</keyword>
<feature type="binding site" evidence="6">
    <location>
        <position position="77"/>
    </location>
    <ligand>
        <name>substrate</name>
    </ligand>
</feature>
<organism evidence="9 10">
    <name type="scientific">Candidatus Gottesmanbacteria bacterium GW2011_GWA1_43_11</name>
    <dbReference type="NCBI Taxonomy" id="1618436"/>
    <lineage>
        <taxon>Bacteria</taxon>
        <taxon>Candidatus Gottesmaniibacteriota</taxon>
    </lineage>
</organism>
<accession>A0A0G1FCP4</accession>
<dbReference type="PANTHER" id="PTHR43330">
    <property type="entry name" value="METHIONINE AMINOPEPTIDASE"/>
    <property type="match status" value="1"/>
</dbReference>
<feature type="domain" description="Peptidase M24" evidence="8">
    <location>
        <begin position="13"/>
        <end position="246"/>
    </location>
</feature>
<comment type="caution">
    <text evidence="9">The sequence shown here is derived from an EMBL/GenBank/DDBJ whole genome shotgun (WGS) entry which is preliminary data.</text>
</comment>
<dbReference type="InterPro" id="IPR002467">
    <property type="entry name" value="Pept_M24A_MAP1"/>
</dbReference>
<dbReference type="HAMAP" id="MF_01974">
    <property type="entry name" value="MetAP_1"/>
    <property type="match status" value="1"/>
</dbReference>
<feature type="binding site" evidence="6">
    <location>
        <position position="207"/>
    </location>
    <ligand>
        <name>a divalent metal cation</name>
        <dbReference type="ChEBI" id="CHEBI:60240"/>
        <label>2</label>
        <note>catalytic</note>
    </ligand>
</feature>
<dbReference type="GO" id="GO:0006508">
    <property type="term" value="P:proteolysis"/>
    <property type="evidence" value="ECO:0007669"/>
    <property type="project" value="UniProtKB-KW"/>
</dbReference>
<comment type="function">
    <text evidence="1 6">Removes the N-terminal methionine from nascent proteins. The N-terminal methionine is often cleaved when the second residue in the primary sequence is small and uncharged (Met-Ala-, Cys, Gly, Pro, Ser, Thr, or Val). Requires deformylation of the N(alpha)-formylated initiator methionine before it can be hydrolyzed.</text>
</comment>
<evidence type="ECO:0000313" key="9">
    <source>
        <dbReference type="EMBL" id="KKS84623.1"/>
    </source>
</evidence>
<feature type="binding site" evidence="6">
    <location>
        <position position="105"/>
    </location>
    <ligand>
        <name>a divalent metal cation</name>
        <dbReference type="ChEBI" id="CHEBI:60240"/>
        <label>2</label>
        <note>catalytic</note>
    </ligand>
</feature>
<dbReference type="Pfam" id="PF00557">
    <property type="entry name" value="Peptidase_M24"/>
    <property type="match status" value="1"/>
</dbReference>
<dbReference type="PRINTS" id="PR00599">
    <property type="entry name" value="MAPEPTIDASE"/>
</dbReference>
<comment type="catalytic activity">
    <reaction evidence="6 7">
        <text>Release of N-terminal amino acids, preferentially methionine, from peptides and arylamides.</text>
        <dbReference type="EC" id="3.4.11.18"/>
    </reaction>
</comment>
<name>A0A0G1FCP4_9BACT</name>
<dbReference type="GO" id="GO:0004239">
    <property type="term" value="F:initiator methionyl aminopeptidase activity"/>
    <property type="evidence" value="ECO:0007669"/>
    <property type="project" value="UniProtKB-UniRule"/>
</dbReference>
<evidence type="ECO:0000256" key="1">
    <source>
        <dbReference type="ARBA" id="ARBA00002521"/>
    </source>
</evidence>
<dbReference type="InterPro" id="IPR036005">
    <property type="entry name" value="Creatinase/aminopeptidase-like"/>
</dbReference>
<evidence type="ECO:0000256" key="6">
    <source>
        <dbReference type="HAMAP-Rule" id="MF_01974"/>
    </source>
</evidence>
<dbReference type="NCBIfam" id="TIGR00500">
    <property type="entry name" value="met_pdase_I"/>
    <property type="match status" value="1"/>
</dbReference>
<feature type="binding site" evidence="6">
    <location>
        <position position="239"/>
    </location>
    <ligand>
        <name>a divalent metal cation</name>
        <dbReference type="ChEBI" id="CHEBI:60240"/>
        <label>1</label>
    </ligand>
</feature>